<evidence type="ECO:0000313" key="2">
    <source>
        <dbReference type="EMBL" id="TPX12060.1"/>
    </source>
</evidence>
<dbReference type="AlphaFoldDB" id="A0A507B605"/>
<protein>
    <submittedName>
        <fullName evidence="2">Uncharacterized protein</fullName>
    </submittedName>
</protein>
<proteinExistence type="predicted"/>
<feature type="region of interest" description="Disordered" evidence="1">
    <location>
        <begin position="1"/>
        <end position="88"/>
    </location>
</feature>
<evidence type="ECO:0000313" key="3">
    <source>
        <dbReference type="Proteomes" id="UP000319257"/>
    </source>
</evidence>
<feature type="compositionally biased region" description="Polar residues" evidence="1">
    <location>
        <begin position="65"/>
        <end position="75"/>
    </location>
</feature>
<gene>
    <name evidence="2" type="ORF">E0L32_007175</name>
</gene>
<dbReference type="Proteomes" id="UP000319257">
    <property type="component" value="Unassembled WGS sequence"/>
</dbReference>
<name>A0A507B605_9PEZI</name>
<keyword evidence="3" id="KW-1185">Reference proteome</keyword>
<evidence type="ECO:0000256" key="1">
    <source>
        <dbReference type="SAM" id="MobiDB-lite"/>
    </source>
</evidence>
<sequence length="154" mass="16556">MNTPVYDSPSCPPSGYSDLSSAVSDVNATAPADGVDPSYFPRSHRSSISSGSTDLAEVARPAQPSRVTTSSSQAPQAPVDPLSREYPKPAAEIDVAEALTREPRKWTLAHWAKNAKDTQPATLSKEIQARKFEEAKKELLKARAEMAALSFGKK</sequence>
<dbReference type="RefSeq" id="XP_030993771.1">
    <property type="nucleotide sequence ID" value="XM_031141889.1"/>
</dbReference>
<accession>A0A507B605</accession>
<feature type="compositionally biased region" description="Polar residues" evidence="1">
    <location>
        <begin position="17"/>
        <end position="27"/>
    </location>
</feature>
<organism evidence="2 3">
    <name type="scientific">Thyridium curvatum</name>
    <dbReference type="NCBI Taxonomy" id="1093900"/>
    <lineage>
        <taxon>Eukaryota</taxon>
        <taxon>Fungi</taxon>
        <taxon>Dikarya</taxon>
        <taxon>Ascomycota</taxon>
        <taxon>Pezizomycotina</taxon>
        <taxon>Sordariomycetes</taxon>
        <taxon>Sordariomycetidae</taxon>
        <taxon>Thyridiales</taxon>
        <taxon>Thyridiaceae</taxon>
        <taxon>Thyridium</taxon>
    </lineage>
</organism>
<comment type="caution">
    <text evidence="2">The sequence shown here is derived from an EMBL/GenBank/DDBJ whole genome shotgun (WGS) entry which is preliminary data.</text>
</comment>
<dbReference type="GeneID" id="41974622"/>
<feature type="compositionally biased region" description="Low complexity" evidence="1">
    <location>
        <begin position="38"/>
        <end position="52"/>
    </location>
</feature>
<dbReference type="EMBL" id="SKBQ01000043">
    <property type="protein sequence ID" value="TPX12060.1"/>
    <property type="molecule type" value="Genomic_DNA"/>
</dbReference>
<reference evidence="2 3" key="1">
    <citation type="submission" date="2019-06" db="EMBL/GenBank/DDBJ databases">
        <title>Draft genome sequence of the filamentous fungus Phialemoniopsis curvata isolated from diesel fuel.</title>
        <authorList>
            <person name="Varaljay V.A."/>
            <person name="Lyon W.J."/>
            <person name="Crouch A.L."/>
            <person name="Drake C.E."/>
            <person name="Hollomon J.M."/>
            <person name="Nadeau L.J."/>
            <person name="Nunn H.S."/>
            <person name="Stevenson B.S."/>
            <person name="Bojanowski C.L."/>
            <person name="Crookes-Goodson W.J."/>
        </authorList>
    </citation>
    <scope>NUCLEOTIDE SEQUENCE [LARGE SCALE GENOMIC DNA]</scope>
    <source>
        <strain evidence="2 3">D216</strain>
    </source>
</reference>
<dbReference type="OrthoDB" id="3563866at2759"/>
<dbReference type="InParanoid" id="A0A507B605"/>